<dbReference type="InterPro" id="IPR023210">
    <property type="entry name" value="NADP_OxRdtase_dom"/>
</dbReference>
<dbReference type="CDD" id="cd19094">
    <property type="entry name" value="AKR_Tas-like"/>
    <property type="match status" value="1"/>
</dbReference>
<evidence type="ECO:0000313" key="6">
    <source>
        <dbReference type="EMBL" id="ATX78929.1"/>
    </source>
</evidence>
<dbReference type="EMBL" id="CP018799">
    <property type="protein sequence ID" value="ATX78929.1"/>
    <property type="molecule type" value="Genomic_DNA"/>
</dbReference>
<dbReference type="PANTHER" id="PTHR43364:SF4">
    <property type="entry name" value="NAD(P)-LINKED OXIDOREDUCTASE SUPERFAMILY PROTEIN"/>
    <property type="match status" value="1"/>
</dbReference>
<dbReference type="InterPro" id="IPR036812">
    <property type="entry name" value="NAD(P)_OxRdtase_dom_sf"/>
</dbReference>
<accession>A0A2K8KYG2</accession>
<dbReference type="GO" id="GO:0016491">
    <property type="term" value="F:oxidoreductase activity"/>
    <property type="evidence" value="ECO:0007669"/>
    <property type="project" value="UniProtKB-KW"/>
</dbReference>
<evidence type="ECO:0000313" key="7">
    <source>
        <dbReference type="Proteomes" id="UP000231701"/>
    </source>
</evidence>
<dbReference type="KEGG" id="maes:Ga0123461_0492"/>
<evidence type="ECO:0000256" key="3">
    <source>
        <dbReference type="ARBA" id="ARBA00038157"/>
    </source>
</evidence>
<name>A0A2K8KYG2_MARES</name>
<feature type="domain" description="NADP-dependent oxidoreductase" evidence="5">
    <location>
        <begin position="15"/>
        <end position="338"/>
    </location>
</feature>
<keyword evidence="2" id="KW-0560">Oxidoreductase</keyword>
<dbReference type="PANTHER" id="PTHR43364">
    <property type="entry name" value="NADH-SPECIFIC METHYLGLYOXAL REDUCTASE-RELATED"/>
    <property type="match status" value="1"/>
</dbReference>
<dbReference type="Gene3D" id="3.20.20.100">
    <property type="entry name" value="NADP-dependent oxidoreductase domain"/>
    <property type="match status" value="1"/>
</dbReference>
<gene>
    <name evidence="6" type="ORF">Ga0123461_0492</name>
</gene>
<dbReference type="FunFam" id="3.20.20.100:FF:000005">
    <property type="entry name" value="NADP(H)-dependent aldo-keto reductase"/>
    <property type="match status" value="1"/>
</dbReference>
<evidence type="ECO:0000256" key="1">
    <source>
        <dbReference type="ARBA" id="ARBA00022857"/>
    </source>
</evidence>
<proteinExistence type="inferred from homology"/>
<evidence type="ECO:0000256" key="2">
    <source>
        <dbReference type="ARBA" id="ARBA00023002"/>
    </source>
</evidence>
<dbReference type="Pfam" id="PF00248">
    <property type="entry name" value="Aldo_ket_red"/>
    <property type="match status" value="1"/>
</dbReference>
<dbReference type="NCBIfam" id="NF007912">
    <property type="entry name" value="PRK10625.1"/>
    <property type="match status" value="1"/>
</dbReference>
<protein>
    <recommendedName>
        <fullName evidence="4">Protein tas</fullName>
    </recommendedName>
</protein>
<evidence type="ECO:0000259" key="5">
    <source>
        <dbReference type="Pfam" id="PF00248"/>
    </source>
</evidence>
<dbReference type="AlphaFoldDB" id="A0A2K8KYG2"/>
<dbReference type="OrthoDB" id="5288808at2"/>
<dbReference type="Proteomes" id="UP000231701">
    <property type="component" value="Chromosome"/>
</dbReference>
<dbReference type="PRINTS" id="PR00069">
    <property type="entry name" value="ALDKETRDTASE"/>
</dbReference>
<organism evidence="6 7">
    <name type="scientific">Mariprofundus aestuarium</name>
    <dbReference type="NCBI Taxonomy" id="1921086"/>
    <lineage>
        <taxon>Bacteria</taxon>
        <taxon>Pseudomonadati</taxon>
        <taxon>Pseudomonadota</taxon>
        <taxon>Candidatius Mariprofundia</taxon>
        <taxon>Mariprofundales</taxon>
        <taxon>Mariprofundaceae</taxon>
        <taxon>Mariprofundus</taxon>
    </lineage>
</organism>
<dbReference type="RefSeq" id="WP_100276881.1">
    <property type="nucleotide sequence ID" value="NZ_CP018799.1"/>
</dbReference>
<keyword evidence="1" id="KW-0521">NADP</keyword>
<sequence length="347" mass="38671">MKLNRLGQTDIQISEICLGTMTWGEQNSKSDAFAQMDYARDYSINFFDTAELYAIPPKAETYGATESIIGEWLHKTGRRNEVVLASKVCGPTALCPHIRGGEAKLDHNNIVAACEASLRRLQTDHIDLYQTHWPERSTNYFGKLNYNHNEEESFTPIAETLEALSGLVKAGKVRHIGISNETPWGAMQYLHCAESMGLSRIVSIQNPYNLLNRAFEIGLAEIACREKTGLLAYSPLAFGVLSGKYLNNDHPTQQGRLSMFGHYTRYSNEFGKMATAAYVGVAEKHHLKPAQMALAFIRQQPFVSATIIGATTMQQLSENIESHEVTLSDECIADIESVFLQYPNPCP</sequence>
<reference evidence="6 7" key="1">
    <citation type="submission" date="2016-12" db="EMBL/GenBank/DDBJ databases">
        <title>Isolation and genomic insights into novel planktonic Zetaproteobacteria from stratified waters of the Chesapeake Bay.</title>
        <authorList>
            <person name="McAllister S.M."/>
            <person name="Kato S."/>
            <person name="Chan C.S."/>
            <person name="Chiu B.K."/>
            <person name="Field E.K."/>
        </authorList>
    </citation>
    <scope>NUCLEOTIDE SEQUENCE [LARGE SCALE GENOMIC DNA]</scope>
    <source>
        <strain evidence="6 7">CP-5</strain>
    </source>
</reference>
<evidence type="ECO:0000256" key="4">
    <source>
        <dbReference type="ARBA" id="ARBA00070119"/>
    </source>
</evidence>
<comment type="similarity">
    <text evidence="3">Belongs to the aldo/keto reductase family. Aldo/keto reductase 2 subfamily.</text>
</comment>
<dbReference type="InterPro" id="IPR050523">
    <property type="entry name" value="AKR_Detox_Biosynth"/>
</dbReference>
<keyword evidence="7" id="KW-1185">Reference proteome</keyword>
<dbReference type="InterPro" id="IPR020471">
    <property type="entry name" value="AKR"/>
</dbReference>
<dbReference type="SUPFAM" id="SSF51430">
    <property type="entry name" value="NAD(P)-linked oxidoreductase"/>
    <property type="match status" value="1"/>
</dbReference>